<reference evidence="2" key="1">
    <citation type="submission" date="2018-02" db="EMBL/GenBank/DDBJ databases">
        <title>Rhizophora mucronata_Transcriptome.</title>
        <authorList>
            <person name="Meera S.P."/>
            <person name="Sreeshan A."/>
            <person name="Augustine A."/>
        </authorList>
    </citation>
    <scope>NUCLEOTIDE SEQUENCE</scope>
    <source>
        <tissue evidence="2">Leaf</tissue>
    </source>
</reference>
<accession>A0A2P2R174</accession>
<dbReference type="EMBL" id="GGEC01092484">
    <property type="protein sequence ID" value="MBX72968.1"/>
    <property type="molecule type" value="Transcribed_RNA"/>
</dbReference>
<proteinExistence type="predicted"/>
<organism evidence="2">
    <name type="scientific">Rhizophora mucronata</name>
    <name type="common">Asiatic mangrove</name>
    <dbReference type="NCBI Taxonomy" id="61149"/>
    <lineage>
        <taxon>Eukaryota</taxon>
        <taxon>Viridiplantae</taxon>
        <taxon>Streptophyta</taxon>
        <taxon>Embryophyta</taxon>
        <taxon>Tracheophyta</taxon>
        <taxon>Spermatophyta</taxon>
        <taxon>Magnoliopsida</taxon>
        <taxon>eudicotyledons</taxon>
        <taxon>Gunneridae</taxon>
        <taxon>Pentapetalae</taxon>
        <taxon>rosids</taxon>
        <taxon>fabids</taxon>
        <taxon>Malpighiales</taxon>
        <taxon>Rhizophoraceae</taxon>
        <taxon>Rhizophora</taxon>
    </lineage>
</organism>
<dbReference type="AlphaFoldDB" id="A0A2P2R174"/>
<keyword evidence="1" id="KW-0472">Membrane</keyword>
<feature type="transmembrane region" description="Helical" evidence="1">
    <location>
        <begin position="6"/>
        <end position="23"/>
    </location>
</feature>
<keyword evidence="1" id="KW-1133">Transmembrane helix</keyword>
<protein>
    <submittedName>
        <fullName evidence="2">Uncharacterized protein</fullName>
    </submittedName>
</protein>
<evidence type="ECO:0000256" key="1">
    <source>
        <dbReference type="SAM" id="Phobius"/>
    </source>
</evidence>
<evidence type="ECO:0000313" key="2">
    <source>
        <dbReference type="EMBL" id="MBX72968.1"/>
    </source>
</evidence>
<name>A0A2P2R174_RHIMU</name>
<keyword evidence="1" id="KW-0812">Transmembrane</keyword>
<sequence>MTWPVHIVSFLFNLFLFLFDFWWGKGRGTDRFHQLSMQ</sequence>